<feature type="transmembrane region" description="Helical" evidence="6">
    <location>
        <begin position="193"/>
        <end position="212"/>
    </location>
</feature>
<feature type="transmembrane region" description="Helical" evidence="6">
    <location>
        <begin position="159"/>
        <end position="181"/>
    </location>
</feature>
<dbReference type="Proteomes" id="UP000094669">
    <property type="component" value="Unassembled WGS sequence"/>
</dbReference>
<evidence type="ECO:0000256" key="2">
    <source>
        <dbReference type="ARBA" id="ARBA00022448"/>
    </source>
</evidence>
<evidence type="ECO:0000256" key="3">
    <source>
        <dbReference type="ARBA" id="ARBA00022692"/>
    </source>
</evidence>
<dbReference type="PROSITE" id="PS50850">
    <property type="entry name" value="MFS"/>
    <property type="match status" value="1"/>
</dbReference>
<accession>A0ABX4YCD9</accession>
<evidence type="ECO:0000313" key="9">
    <source>
        <dbReference type="Proteomes" id="UP000094669"/>
    </source>
</evidence>
<dbReference type="SUPFAM" id="SSF103473">
    <property type="entry name" value="MFS general substrate transporter"/>
    <property type="match status" value="1"/>
</dbReference>
<evidence type="ECO:0000259" key="7">
    <source>
        <dbReference type="PROSITE" id="PS50850"/>
    </source>
</evidence>
<reference evidence="8" key="1">
    <citation type="submission" date="2018-01" db="EMBL/GenBank/DDBJ databases">
        <title>Genomic characterization of Leptospira inadai serogroup Lyme isolated from captured rat in Brazil and comparative analysis with human reference strain.</title>
        <authorList>
            <person name="Moreno L.Z."/>
            <person name="Loureiro A.P."/>
            <person name="Miraglia F."/>
            <person name="Kremer F.S."/>
            <person name="Eslabao M.R."/>
            <person name="Dellagostin O.A."/>
            <person name="Lilenbaum W."/>
            <person name="Moreno A.M."/>
        </authorList>
    </citation>
    <scope>NUCLEOTIDE SEQUENCE [LARGE SCALE GENOMIC DNA]</scope>
    <source>
        <strain evidence="8">M34/99</strain>
    </source>
</reference>
<dbReference type="InterPro" id="IPR044770">
    <property type="entry name" value="MFS_spinster-like"/>
</dbReference>
<feature type="transmembrane region" description="Helical" evidence="6">
    <location>
        <begin position="254"/>
        <end position="275"/>
    </location>
</feature>
<evidence type="ECO:0000256" key="4">
    <source>
        <dbReference type="ARBA" id="ARBA00022989"/>
    </source>
</evidence>
<evidence type="ECO:0000256" key="5">
    <source>
        <dbReference type="ARBA" id="ARBA00023136"/>
    </source>
</evidence>
<keyword evidence="9" id="KW-1185">Reference proteome</keyword>
<sequence length="462" mass="50674">MSQPSSKKSLLRYIGLGELASCGGNAVLAFWMILGMAFFLFADQNLIAPNLRNIARSFGITEQKEIDWKMGGEIPIFFFVLGGLVSVNMGYLTQRFSRKALVVGTVLLGEIPCLLSGFAQTYNEFLLLRTLTGFGLGGSFPLLFSILGDYFSDKSRSIASGYLSLAMGLGVGVGQLFGGIIGQADLENGWRMSFIYMAAPSFFFMIVYALFCTEPARGRTEKEFTEIADLTTDEADVRLTWKDLRILFANKTNIGIFLQGIPGCVPWGVFFTFLADYYENDYGIPKASAAGLMTFAAIGIFIGTFFGGIIGQKLYNRNKSYMPIFCAVMVLLGTGPSVYLLHAGSAALQPAFIWINVITGFIIAVTGPNVRALILNVNTPKNRAAMFSLYNLTDDLGKGLGPAMAAIILGFVAERSTAFTIAVLFWIPCGLFWWIILKNFRQDEANVHKILSEEAQKLRRTA</sequence>
<feature type="transmembrane region" description="Helical" evidence="6">
    <location>
        <begin position="321"/>
        <end position="341"/>
    </location>
</feature>
<feature type="transmembrane region" description="Helical" evidence="6">
    <location>
        <begin position="353"/>
        <end position="375"/>
    </location>
</feature>
<dbReference type="Pfam" id="PF07690">
    <property type="entry name" value="MFS_1"/>
    <property type="match status" value="1"/>
</dbReference>
<dbReference type="RefSeq" id="WP_010412791.1">
    <property type="nucleotide sequence ID" value="NZ_MCRM02000059.1"/>
</dbReference>
<organism evidence="8 9">
    <name type="scientific">Leptospira inadai serovar Lyme</name>
    <dbReference type="NCBI Taxonomy" id="293084"/>
    <lineage>
        <taxon>Bacteria</taxon>
        <taxon>Pseudomonadati</taxon>
        <taxon>Spirochaetota</taxon>
        <taxon>Spirochaetia</taxon>
        <taxon>Leptospirales</taxon>
        <taxon>Leptospiraceae</taxon>
        <taxon>Leptospira</taxon>
    </lineage>
</organism>
<feature type="transmembrane region" description="Helical" evidence="6">
    <location>
        <begin position="396"/>
        <end position="413"/>
    </location>
</feature>
<feature type="transmembrane region" description="Helical" evidence="6">
    <location>
        <begin position="419"/>
        <end position="437"/>
    </location>
</feature>
<proteinExistence type="predicted"/>
<evidence type="ECO:0000256" key="6">
    <source>
        <dbReference type="SAM" id="Phobius"/>
    </source>
</evidence>
<keyword evidence="2" id="KW-0813">Transport</keyword>
<comment type="subcellular location">
    <subcellularLocation>
        <location evidence="1">Membrane</location>
        <topology evidence="1">Multi-pass membrane protein</topology>
    </subcellularLocation>
</comment>
<feature type="transmembrane region" description="Helical" evidence="6">
    <location>
        <begin position="74"/>
        <end position="93"/>
    </location>
</feature>
<feature type="domain" description="Major facilitator superfamily (MFS) profile" evidence="7">
    <location>
        <begin position="29"/>
        <end position="441"/>
    </location>
</feature>
<dbReference type="InterPro" id="IPR036259">
    <property type="entry name" value="MFS_trans_sf"/>
</dbReference>
<dbReference type="InterPro" id="IPR020846">
    <property type="entry name" value="MFS_dom"/>
</dbReference>
<comment type="caution">
    <text evidence="8">The sequence shown here is derived from an EMBL/GenBank/DDBJ whole genome shotgun (WGS) entry which is preliminary data.</text>
</comment>
<evidence type="ECO:0000313" key="8">
    <source>
        <dbReference type="EMBL" id="PNV71126.1"/>
    </source>
</evidence>
<dbReference type="EMBL" id="MCRM02000059">
    <property type="protein sequence ID" value="PNV71126.1"/>
    <property type="molecule type" value="Genomic_DNA"/>
</dbReference>
<dbReference type="PANTHER" id="PTHR23505">
    <property type="entry name" value="SPINSTER"/>
    <property type="match status" value="1"/>
</dbReference>
<dbReference type="InterPro" id="IPR011701">
    <property type="entry name" value="MFS"/>
</dbReference>
<feature type="transmembrane region" description="Helical" evidence="6">
    <location>
        <begin position="287"/>
        <end position="309"/>
    </location>
</feature>
<keyword evidence="4 6" id="KW-1133">Transmembrane helix</keyword>
<protein>
    <submittedName>
        <fullName evidence="8">MFS transporter</fullName>
    </submittedName>
</protein>
<feature type="transmembrane region" description="Helical" evidence="6">
    <location>
        <begin position="100"/>
        <end position="119"/>
    </location>
</feature>
<keyword evidence="5 6" id="KW-0472">Membrane</keyword>
<feature type="transmembrane region" description="Helical" evidence="6">
    <location>
        <begin position="20"/>
        <end position="42"/>
    </location>
</feature>
<name>A0ABX4YCD9_9LEPT</name>
<dbReference type="PANTHER" id="PTHR23505:SF79">
    <property type="entry name" value="PROTEIN SPINSTER"/>
    <property type="match status" value="1"/>
</dbReference>
<feature type="transmembrane region" description="Helical" evidence="6">
    <location>
        <begin position="125"/>
        <end position="147"/>
    </location>
</feature>
<keyword evidence="3 6" id="KW-0812">Transmembrane</keyword>
<evidence type="ECO:0000256" key="1">
    <source>
        <dbReference type="ARBA" id="ARBA00004141"/>
    </source>
</evidence>
<dbReference type="Gene3D" id="1.20.1250.20">
    <property type="entry name" value="MFS general substrate transporter like domains"/>
    <property type="match status" value="2"/>
</dbReference>
<gene>
    <name evidence="8" type="ORF">BES34_021775</name>
</gene>